<evidence type="ECO:0000313" key="4">
    <source>
        <dbReference type="Proteomes" id="UP000476934"/>
    </source>
</evidence>
<reference evidence="2 4" key="3">
    <citation type="submission" date="2020-03" db="EMBL/GenBank/DDBJ databases">
        <title>Bacillus aquiflavi sp. nov., isolated from yellow water of strong flavor Chinese baijiu in Yibin region of China.</title>
        <authorList>
            <person name="Xie J."/>
        </authorList>
    </citation>
    <scope>NUCLEOTIDE SEQUENCE [LARGE SCALE GENOMIC DNA]</scope>
    <source>
        <strain evidence="2 4">Gsoil 114</strain>
    </source>
</reference>
<name>A0A0A6VF16_9BACI</name>
<evidence type="ECO:0000313" key="1">
    <source>
        <dbReference type="EMBL" id="KHD86063.1"/>
    </source>
</evidence>
<dbReference type="RefSeq" id="WP_025728258.1">
    <property type="nucleotide sequence ID" value="NZ_JAAIWK010000015.1"/>
</dbReference>
<accession>A0A0A6VF16</accession>
<comment type="caution">
    <text evidence="1">The sequence shown here is derived from an EMBL/GenBank/DDBJ whole genome shotgun (WGS) entry which is preliminary data.</text>
</comment>
<organism evidence="1 3">
    <name type="scientific">Heyndrickxia ginsengihumi</name>
    <dbReference type="NCBI Taxonomy" id="363870"/>
    <lineage>
        <taxon>Bacteria</taxon>
        <taxon>Bacillati</taxon>
        <taxon>Bacillota</taxon>
        <taxon>Bacilli</taxon>
        <taxon>Bacillales</taxon>
        <taxon>Bacillaceae</taxon>
        <taxon>Heyndrickxia</taxon>
    </lineage>
</organism>
<proteinExistence type="predicted"/>
<keyword evidence="4" id="KW-1185">Reference proteome</keyword>
<reference evidence="1 3" key="1">
    <citation type="submission" date="2014-10" db="EMBL/GenBank/DDBJ databases">
        <title>Draft genome of phytase producing Bacillus ginsengihumi strain M2.11.</title>
        <authorList>
            <person name="Toymentseva A."/>
            <person name="Boulygina E.A."/>
            <person name="Kazakov S.V."/>
            <person name="Kayumov I."/>
            <person name="Suleimanova A.D."/>
            <person name="Mardanova A.M."/>
            <person name="Maria S.N."/>
            <person name="Sergey M.Y."/>
            <person name="Sharipova M.R."/>
        </authorList>
    </citation>
    <scope>NUCLEOTIDE SEQUENCE [LARGE SCALE GENOMIC DNA]</scope>
    <source>
        <strain evidence="1 3">M2.11</strain>
    </source>
</reference>
<evidence type="ECO:0000313" key="3">
    <source>
        <dbReference type="Proteomes" id="UP000030588"/>
    </source>
</evidence>
<dbReference type="Proteomes" id="UP000030588">
    <property type="component" value="Unassembled WGS sequence"/>
</dbReference>
<dbReference type="AlphaFoldDB" id="A0A0A6VF16"/>
<sequence>MFDPTAFDNMKVVFEGAVYDLDLSGEAIVTQRHDYIDLATMSRLYSIRLTLDENSSTYADIRLEATIEQLAAELLNQANQFRIGAFVKVLFTWKQEEKSASYKKLITSLWGEERSYEYRTIFSSHEDPKEEIIIDFQRIVTEDMMDDLLEMLHHVVKTLQKLY</sequence>
<reference evidence="2" key="2">
    <citation type="submission" date="2020-02" db="EMBL/GenBank/DDBJ databases">
        <authorList>
            <person name="Feng H."/>
        </authorList>
    </citation>
    <scope>NUCLEOTIDE SEQUENCE [LARGE SCALE GENOMIC DNA]</scope>
    <source>
        <strain evidence="2">Gsoil 114</strain>
    </source>
</reference>
<protein>
    <submittedName>
        <fullName evidence="1">Uncharacterized protein</fullName>
    </submittedName>
</protein>
<evidence type="ECO:0000313" key="2">
    <source>
        <dbReference type="EMBL" id="NEY20358.1"/>
    </source>
</evidence>
<dbReference type="EMBL" id="JAAIWK010000015">
    <property type="protein sequence ID" value="NEY20358.1"/>
    <property type="molecule type" value="Genomic_DNA"/>
</dbReference>
<dbReference type="Proteomes" id="UP000476934">
    <property type="component" value="Unassembled WGS sequence"/>
</dbReference>
<dbReference type="OrthoDB" id="2964978at2"/>
<gene>
    <name evidence="2" type="ORF">G4D61_10360</name>
    <name evidence="1" type="ORF">NG54_05445</name>
</gene>
<dbReference type="STRING" id="363870.NG54_05445"/>
<dbReference type="EMBL" id="JRUN01000011">
    <property type="protein sequence ID" value="KHD86063.1"/>
    <property type="molecule type" value="Genomic_DNA"/>
</dbReference>